<accession>A0ACC2F633</accession>
<comment type="caution">
    <text evidence="1">The sequence shown here is derived from an EMBL/GenBank/DDBJ whole genome shotgun (WGS) entry which is preliminary data.</text>
</comment>
<dbReference type="Proteomes" id="UP001157502">
    <property type="component" value="Chromosome 33"/>
</dbReference>
<reference evidence="1" key="1">
    <citation type="submission" date="2021-05" db="EMBL/GenBank/DDBJ databases">
        <authorList>
            <person name="Pan Q."/>
            <person name="Jouanno E."/>
            <person name="Zahm M."/>
            <person name="Klopp C."/>
            <person name="Cabau C."/>
            <person name="Louis A."/>
            <person name="Berthelot C."/>
            <person name="Parey E."/>
            <person name="Roest Crollius H."/>
            <person name="Montfort J."/>
            <person name="Robinson-Rechavi M."/>
            <person name="Bouchez O."/>
            <person name="Lampietro C."/>
            <person name="Lopez Roques C."/>
            <person name="Donnadieu C."/>
            <person name="Postlethwait J."/>
            <person name="Bobe J."/>
            <person name="Dillon D."/>
            <person name="Chandos A."/>
            <person name="von Hippel F."/>
            <person name="Guiguen Y."/>
        </authorList>
    </citation>
    <scope>NUCLEOTIDE SEQUENCE</scope>
    <source>
        <strain evidence="1">YG-Jan2019</strain>
    </source>
</reference>
<protein>
    <submittedName>
        <fullName evidence="1">Uncharacterized protein</fullName>
    </submittedName>
</protein>
<dbReference type="EMBL" id="CM055760">
    <property type="protein sequence ID" value="KAJ7986777.1"/>
    <property type="molecule type" value="Genomic_DNA"/>
</dbReference>
<organism evidence="1 2">
    <name type="scientific">Dallia pectoralis</name>
    <name type="common">Alaska blackfish</name>
    <dbReference type="NCBI Taxonomy" id="75939"/>
    <lineage>
        <taxon>Eukaryota</taxon>
        <taxon>Metazoa</taxon>
        <taxon>Chordata</taxon>
        <taxon>Craniata</taxon>
        <taxon>Vertebrata</taxon>
        <taxon>Euteleostomi</taxon>
        <taxon>Actinopterygii</taxon>
        <taxon>Neopterygii</taxon>
        <taxon>Teleostei</taxon>
        <taxon>Protacanthopterygii</taxon>
        <taxon>Esociformes</taxon>
        <taxon>Umbridae</taxon>
        <taxon>Dallia</taxon>
    </lineage>
</organism>
<evidence type="ECO:0000313" key="2">
    <source>
        <dbReference type="Proteomes" id="UP001157502"/>
    </source>
</evidence>
<evidence type="ECO:0000313" key="1">
    <source>
        <dbReference type="EMBL" id="KAJ7986777.1"/>
    </source>
</evidence>
<keyword evidence="2" id="KW-1185">Reference proteome</keyword>
<sequence length="249" mass="27937">MNWILLKKRPHLACLCISIFTALMCFFRPVQPLRYRTYDCGFLLKDLGWKNRVVFPGRFTSDPAAAVAPGSDVPHSDRCHGESLRAIKKTLLRDLNLKQEPQVEADRLTAIRKQWKTAFNAISHKTLVKTAPPQAKEPGPETSVGLQCCQLAEHITLKDLGWENWVIYPESFTYVHCSLCNSQLGSMRCISQASTGQVTPSEKPCCQATSQEYVPILFMDEYNALTISSVQLIRTCGCSPDNPELSTQD</sequence>
<name>A0ACC2F633_DALPE</name>
<gene>
    <name evidence="1" type="ORF">DPEC_G00331900</name>
</gene>
<proteinExistence type="predicted"/>